<evidence type="ECO:0000313" key="2">
    <source>
        <dbReference type="EMBL" id="KAF7337003.1"/>
    </source>
</evidence>
<proteinExistence type="predicted"/>
<name>A0A8H7CIU9_9AGAR</name>
<evidence type="ECO:0000313" key="3">
    <source>
        <dbReference type="Proteomes" id="UP000620124"/>
    </source>
</evidence>
<reference evidence="2" key="1">
    <citation type="submission" date="2020-05" db="EMBL/GenBank/DDBJ databases">
        <title>Mycena genomes resolve the evolution of fungal bioluminescence.</title>
        <authorList>
            <person name="Tsai I.J."/>
        </authorList>
    </citation>
    <scope>NUCLEOTIDE SEQUENCE</scope>
    <source>
        <strain evidence="2">CCC161011</strain>
    </source>
</reference>
<comment type="caution">
    <text evidence="2">The sequence shown here is derived from an EMBL/GenBank/DDBJ whole genome shotgun (WGS) entry which is preliminary data.</text>
</comment>
<accession>A0A8H7CIU9</accession>
<evidence type="ECO:0000256" key="1">
    <source>
        <dbReference type="SAM" id="MobiDB-lite"/>
    </source>
</evidence>
<dbReference type="OrthoDB" id="3051154at2759"/>
<feature type="compositionally biased region" description="Acidic residues" evidence="1">
    <location>
        <begin position="125"/>
        <end position="143"/>
    </location>
</feature>
<keyword evidence="3" id="KW-1185">Reference proteome</keyword>
<dbReference type="AlphaFoldDB" id="A0A8H7CIU9"/>
<feature type="region of interest" description="Disordered" evidence="1">
    <location>
        <begin position="119"/>
        <end position="149"/>
    </location>
</feature>
<organism evidence="2 3">
    <name type="scientific">Mycena venus</name>
    <dbReference type="NCBI Taxonomy" id="2733690"/>
    <lineage>
        <taxon>Eukaryota</taxon>
        <taxon>Fungi</taxon>
        <taxon>Dikarya</taxon>
        <taxon>Basidiomycota</taxon>
        <taxon>Agaricomycotina</taxon>
        <taxon>Agaricomycetes</taxon>
        <taxon>Agaricomycetidae</taxon>
        <taxon>Agaricales</taxon>
        <taxon>Marasmiineae</taxon>
        <taxon>Mycenaceae</taxon>
        <taxon>Mycena</taxon>
    </lineage>
</organism>
<feature type="compositionally biased region" description="Acidic residues" evidence="1">
    <location>
        <begin position="49"/>
        <end position="61"/>
    </location>
</feature>
<gene>
    <name evidence="2" type="ORF">MVEN_02136900</name>
</gene>
<dbReference type="EMBL" id="JACAZI010000022">
    <property type="protein sequence ID" value="KAF7337003.1"/>
    <property type="molecule type" value="Genomic_DNA"/>
</dbReference>
<feature type="compositionally biased region" description="Basic and acidic residues" evidence="1">
    <location>
        <begin position="1"/>
        <end position="16"/>
    </location>
</feature>
<dbReference type="Proteomes" id="UP000620124">
    <property type="component" value="Unassembled WGS sequence"/>
</dbReference>
<sequence>MVEDNDHADDQFDEFIHSYSYEDYDHDGEAHPNSSDEEDASCSDSGSEPPEDPSAEAEDMAIYDLYDNSTRPSPQPPASPVLEDAARLELDSVLDHMAEESKRLRPDWRKRHNAHTALACTSGEDNLEVVVEDSSESEIETSEDEKRPE</sequence>
<protein>
    <submittedName>
        <fullName evidence="2">Uncharacterized protein</fullName>
    </submittedName>
</protein>
<feature type="region of interest" description="Disordered" evidence="1">
    <location>
        <begin position="1"/>
        <end position="81"/>
    </location>
</feature>